<dbReference type="InterPro" id="IPR016047">
    <property type="entry name" value="M23ase_b-sheet_dom"/>
</dbReference>
<comment type="caution">
    <text evidence="2">The sequence shown here is derived from an EMBL/GenBank/DDBJ whole genome shotgun (WGS) entry which is preliminary data.</text>
</comment>
<gene>
    <name evidence="2" type="ORF">DRW41_20635</name>
</gene>
<dbReference type="InterPro" id="IPR011055">
    <property type="entry name" value="Dup_hybrid_motif"/>
</dbReference>
<dbReference type="AlphaFoldDB" id="A0A3D8GKQ2"/>
<organism evidence="2 3">
    <name type="scientific">Neobacillus piezotolerans</name>
    <dbReference type="NCBI Taxonomy" id="2259171"/>
    <lineage>
        <taxon>Bacteria</taxon>
        <taxon>Bacillati</taxon>
        <taxon>Bacillota</taxon>
        <taxon>Bacilli</taxon>
        <taxon>Bacillales</taxon>
        <taxon>Bacillaceae</taxon>
        <taxon>Neobacillus</taxon>
    </lineage>
</organism>
<reference evidence="2 3" key="1">
    <citation type="submission" date="2018-07" db="EMBL/GenBank/DDBJ databases">
        <title>Bacillus sp. YLB-04 draft genome sequence.</title>
        <authorList>
            <person name="Yu L."/>
            <person name="Tang X."/>
        </authorList>
    </citation>
    <scope>NUCLEOTIDE SEQUENCE [LARGE SCALE GENOMIC DNA]</scope>
    <source>
        <strain evidence="2 3">YLB-04</strain>
    </source>
</reference>
<evidence type="ECO:0000313" key="3">
    <source>
        <dbReference type="Proteomes" id="UP000257144"/>
    </source>
</evidence>
<dbReference type="InterPro" id="IPR036779">
    <property type="entry name" value="LysM_dom_sf"/>
</dbReference>
<dbReference type="Pfam" id="PF01551">
    <property type="entry name" value="Peptidase_M23"/>
    <property type="match status" value="1"/>
</dbReference>
<dbReference type="PROSITE" id="PS51782">
    <property type="entry name" value="LYSM"/>
    <property type="match status" value="1"/>
</dbReference>
<evidence type="ECO:0000313" key="2">
    <source>
        <dbReference type="EMBL" id="RDU35025.1"/>
    </source>
</evidence>
<accession>A0A3D8GKQ2</accession>
<keyword evidence="3" id="KW-1185">Reference proteome</keyword>
<dbReference type="SUPFAM" id="SSF51261">
    <property type="entry name" value="Duplicated hybrid motif"/>
    <property type="match status" value="1"/>
</dbReference>
<dbReference type="CDD" id="cd12797">
    <property type="entry name" value="M23_peptidase"/>
    <property type="match status" value="1"/>
</dbReference>
<dbReference type="PANTHER" id="PTHR21666">
    <property type="entry name" value="PEPTIDASE-RELATED"/>
    <property type="match status" value="1"/>
</dbReference>
<protein>
    <recommendedName>
        <fullName evidence="1">LysM domain-containing protein</fullName>
    </recommendedName>
</protein>
<dbReference type="SUPFAM" id="SSF54106">
    <property type="entry name" value="LysM domain"/>
    <property type="match status" value="1"/>
</dbReference>
<dbReference type="CDD" id="cd00118">
    <property type="entry name" value="LysM"/>
    <property type="match status" value="1"/>
</dbReference>
<name>A0A3D8GKQ2_9BACI</name>
<evidence type="ECO:0000259" key="1">
    <source>
        <dbReference type="PROSITE" id="PS51782"/>
    </source>
</evidence>
<dbReference type="SMART" id="SM00257">
    <property type="entry name" value="LysM"/>
    <property type="match status" value="1"/>
</dbReference>
<dbReference type="InterPro" id="IPR018392">
    <property type="entry name" value="LysM"/>
</dbReference>
<dbReference type="EMBL" id="QNQT01000015">
    <property type="protein sequence ID" value="RDU35025.1"/>
    <property type="molecule type" value="Genomic_DNA"/>
</dbReference>
<dbReference type="Gene3D" id="2.70.70.10">
    <property type="entry name" value="Glucose Permease (Domain IIA)"/>
    <property type="match status" value="1"/>
</dbReference>
<feature type="domain" description="LysM" evidence="1">
    <location>
        <begin position="203"/>
        <end position="246"/>
    </location>
</feature>
<dbReference type="GO" id="GO:0004222">
    <property type="term" value="F:metalloendopeptidase activity"/>
    <property type="evidence" value="ECO:0007669"/>
    <property type="project" value="TreeGrafter"/>
</dbReference>
<dbReference type="Gene3D" id="3.10.350.10">
    <property type="entry name" value="LysM domain"/>
    <property type="match status" value="1"/>
</dbReference>
<dbReference type="OrthoDB" id="9805070at2"/>
<dbReference type="InterPro" id="IPR050570">
    <property type="entry name" value="Cell_wall_metabolism_enzyme"/>
</dbReference>
<dbReference type="Pfam" id="PF01476">
    <property type="entry name" value="LysM"/>
    <property type="match status" value="1"/>
</dbReference>
<sequence length="262" mass="28622">MKDYILRFLIAGVMAVCIFLLFLGGRQANAEGPATDKREQMLWTWPAEGVISDTFGTRSGRHKGIDIAGSRGSAVKAALEGKVIKSYLSSTYGNAVLIEHPNGYVTVYAHLDKRLADEGDEVRKGEKIGTMGNTGYSTGVHLHFEIHQSQWTYQKENAINPVAMFGSMKEGDFIAAAHNSGEPAEVNQPAKTMTAAAANKENSVHFVKKGDTLWDIAILYGMEVSELMDTNGLDTITIFPGQELQLDKWEPEPFPKGSAVLN</sequence>
<proteinExistence type="predicted"/>
<dbReference type="RefSeq" id="WP_115453923.1">
    <property type="nucleotide sequence ID" value="NZ_QNQT01000015.1"/>
</dbReference>
<dbReference type="PANTHER" id="PTHR21666:SF290">
    <property type="entry name" value="PEPTIDASE M23 DOMAIN PROTEIN"/>
    <property type="match status" value="1"/>
</dbReference>
<dbReference type="Proteomes" id="UP000257144">
    <property type="component" value="Unassembled WGS sequence"/>
</dbReference>